<protein>
    <submittedName>
        <fullName evidence="2">VapC toxin family PIN domain ribonuclease</fullName>
    </submittedName>
</protein>
<name>A0A2H0BUI1_9BACT</name>
<dbReference type="SUPFAM" id="SSF88723">
    <property type="entry name" value="PIN domain-like"/>
    <property type="match status" value="1"/>
</dbReference>
<accession>A0A2H0BUI1</accession>
<dbReference type="Gene3D" id="3.40.50.1010">
    <property type="entry name" value="5'-nuclease"/>
    <property type="match status" value="1"/>
</dbReference>
<dbReference type="EMBL" id="PCTA01000031">
    <property type="protein sequence ID" value="PIP61264.1"/>
    <property type="molecule type" value="Genomic_DNA"/>
</dbReference>
<comment type="caution">
    <text evidence="2">The sequence shown here is derived from an EMBL/GenBank/DDBJ whole genome shotgun (WGS) entry which is preliminary data.</text>
</comment>
<evidence type="ECO:0000259" key="1">
    <source>
        <dbReference type="Pfam" id="PF01850"/>
    </source>
</evidence>
<dbReference type="Proteomes" id="UP000231246">
    <property type="component" value="Unassembled WGS sequence"/>
</dbReference>
<organism evidence="2 3">
    <name type="scientific">Candidatus Roizmanbacteria bacterium CG22_combo_CG10-13_8_21_14_all_38_20</name>
    <dbReference type="NCBI Taxonomy" id="1974862"/>
    <lineage>
        <taxon>Bacteria</taxon>
        <taxon>Candidatus Roizmaniibacteriota</taxon>
    </lineage>
</organism>
<gene>
    <name evidence="2" type="ORF">COW99_05010</name>
</gene>
<dbReference type="CDD" id="cd09874">
    <property type="entry name" value="PIN_MT3492-like"/>
    <property type="match status" value="1"/>
</dbReference>
<dbReference type="InterPro" id="IPR029060">
    <property type="entry name" value="PIN-like_dom_sf"/>
</dbReference>
<reference evidence="2 3" key="1">
    <citation type="submission" date="2017-09" db="EMBL/GenBank/DDBJ databases">
        <title>Depth-based differentiation of microbial function through sediment-hosted aquifers and enrichment of novel symbionts in the deep terrestrial subsurface.</title>
        <authorList>
            <person name="Probst A.J."/>
            <person name="Ladd B."/>
            <person name="Jarett J.K."/>
            <person name="Geller-Mcgrath D.E."/>
            <person name="Sieber C.M."/>
            <person name="Emerson J.B."/>
            <person name="Anantharaman K."/>
            <person name="Thomas B.C."/>
            <person name="Malmstrom R."/>
            <person name="Stieglmeier M."/>
            <person name="Klingl A."/>
            <person name="Woyke T."/>
            <person name="Ryan C.M."/>
            <person name="Banfield J.F."/>
        </authorList>
    </citation>
    <scope>NUCLEOTIDE SEQUENCE [LARGE SCALE GENOMIC DNA]</scope>
    <source>
        <strain evidence="2">CG22_combo_CG10-13_8_21_14_all_38_20</strain>
    </source>
</reference>
<proteinExistence type="predicted"/>
<evidence type="ECO:0000313" key="2">
    <source>
        <dbReference type="EMBL" id="PIP61264.1"/>
    </source>
</evidence>
<dbReference type="Pfam" id="PF01850">
    <property type="entry name" value="PIN"/>
    <property type="match status" value="1"/>
</dbReference>
<sequence>MEARKSINEVDRVYLDTSIYIYLFENNPRFAADSEQIFLDLVQQQTTIIASTLLITELLVAPIKEKQLELARIYKYLDDHIPGLEFIPLTREISILSAELRAKYNLKTPDAIHLATALATNTQLFITADKKIKNIKEIKVQYI</sequence>
<evidence type="ECO:0000313" key="3">
    <source>
        <dbReference type="Proteomes" id="UP000231246"/>
    </source>
</evidence>
<dbReference type="InterPro" id="IPR002716">
    <property type="entry name" value="PIN_dom"/>
</dbReference>
<dbReference type="AlphaFoldDB" id="A0A2H0BUI1"/>
<feature type="domain" description="PIN" evidence="1">
    <location>
        <begin position="13"/>
        <end position="136"/>
    </location>
</feature>